<dbReference type="InterPro" id="IPR004089">
    <property type="entry name" value="MCPsignal_dom"/>
</dbReference>
<evidence type="ECO:0000256" key="1">
    <source>
        <dbReference type="ARBA" id="ARBA00023224"/>
    </source>
</evidence>
<comment type="caution">
    <text evidence="4">The sequence shown here is derived from an EMBL/GenBank/DDBJ whole genome shotgun (WGS) entry which is preliminary data.</text>
</comment>
<accession>A0AAX3HXW1</accession>
<dbReference type="Proteomes" id="UP000508034">
    <property type="component" value="Unassembled WGS sequence"/>
</dbReference>
<gene>
    <name evidence="4" type="ORF">BTAR23_AR23_05886</name>
</gene>
<dbReference type="Gene3D" id="1.10.287.950">
    <property type="entry name" value="Methyl-accepting chemotaxis protein"/>
    <property type="match status" value="1"/>
</dbReference>
<keyword evidence="1 2" id="KW-0807">Transducer</keyword>
<dbReference type="GO" id="GO:0016020">
    <property type="term" value="C:membrane"/>
    <property type="evidence" value="ECO:0007669"/>
    <property type="project" value="InterPro"/>
</dbReference>
<dbReference type="EMBL" id="CAAKHA010000028">
    <property type="protein sequence ID" value="VIJ07787.1"/>
    <property type="molecule type" value="Genomic_DNA"/>
</dbReference>
<dbReference type="PANTHER" id="PTHR32089:SF112">
    <property type="entry name" value="LYSOZYME-LIKE PROTEIN-RELATED"/>
    <property type="match status" value="1"/>
</dbReference>
<organism evidence="4 5">
    <name type="scientific">Bacillus thuringiensis subsp. israelensis</name>
    <dbReference type="NCBI Taxonomy" id="1430"/>
    <lineage>
        <taxon>Bacteria</taxon>
        <taxon>Bacillati</taxon>
        <taxon>Bacillota</taxon>
        <taxon>Bacilli</taxon>
        <taxon>Bacillales</taxon>
        <taxon>Bacillaceae</taxon>
        <taxon>Bacillus</taxon>
        <taxon>Bacillus cereus group</taxon>
    </lineage>
</organism>
<dbReference type="GO" id="GO:0007165">
    <property type="term" value="P:signal transduction"/>
    <property type="evidence" value="ECO:0007669"/>
    <property type="project" value="UniProtKB-KW"/>
</dbReference>
<reference evidence="4 5" key="1">
    <citation type="submission" date="2019-04" db="EMBL/GenBank/DDBJ databases">
        <authorList>
            <person name="Patino-Navarrete R."/>
            <person name="Patino Navarrete R."/>
        </authorList>
    </citation>
    <scope>NUCLEOTIDE SEQUENCE [LARGE SCALE GENOMIC DNA]</scope>
    <source>
        <strain evidence="4">Bacillus thuringiensis strain AR23</strain>
    </source>
</reference>
<proteinExistence type="predicted"/>
<sequence>MDEITIGVQTVAESSAVVAEVAVTTTEKIHIGSDVIKHSILQMNSVHDVVEETSKVIDRLVTRTQQIDTALDAITNIAEQTLTFLP</sequence>
<dbReference type="PANTHER" id="PTHR32089">
    <property type="entry name" value="METHYL-ACCEPTING CHEMOTAXIS PROTEIN MCPB"/>
    <property type="match status" value="1"/>
</dbReference>
<evidence type="ECO:0000313" key="5">
    <source>
        <dbReference type="Proteomes" id="UP000508034"/>
    </source>
</evidence>
<feature type="domain" description="Methyl-accepting transducer" evidence="3">
    <location>
        <begin position="1"/>
        <end position="86"/>
    </location>
</feature>
<evidence type="ECO:0000259" key="3">
    <source>
        <dbReference type="PROSITE" id="PS50111"/>
    </source>
</evidence>
<evidence type="ECO:0000313" key="4">
    <source>
        <dbReference type="EMBL" id="VIJ07787.1"/>
    </source>
</evidence>
<dbReference type="AlphaFoldDB" id="A0AAX3HXW1"/>
<dbReference type="PROSITE" id="PS50111">
    <property type="entry name" value="CHEMOTAXIS_TRANSDUC_2"/>
    <property type="match status" value="1"/>
</dbReference>
<dbReference type="SUPFAM" id="SSF58104">
    <property type="entry name" value="Methyl-accepting chemotaxis protein (MCP) signaling domain"/>
    <property type="match status" value="1"/>
</dbReference>
<evidence type="ECO:0000256" key="2">
    <source>
        <dbReference type="PROSITE-ProRule" id="PRU00284"/>
    </source>
</evidence>
<name>A0AAX3HXW1_BACTI</name>
<protein>
    <recommendedName>
        <fullName evidence="3">Methyl-accepting transducer domain-containing protein</fullName>
    </recommendedName>
</protein>